<feature type="modified residue" description="4-aspartylphosphate" evidence="5">
    <location>
        <position position="546"/>
    </location>
</feature>
<comment type="caution">
    <text evidence="9">The sequence shown here is derived from an EMBL/GenBank/DDBJ whole genome shotgun (WGS) entry which is preliminary data.</text>
</comment>
<dbReference type="Proteomes" id="UP000738517">
    <property type="component" value="Unassembled WGS sequence"/>
</dbReference>
<name>A0ABW9YJV6_9GAMM</name>
<evidence type="ECO:0000313" key="9">
    <source>
        <dbReference type="EMBL" id="NBI54068.1"/>
    </source>
</evidence>
<dbReference type="InterPro" id="IPR001789">
    <property type="entry name" value="Sig_transdc_resp-reg_receiver"/>
</dbReference>
<feature type="modified residue" description="4-aspartylphosphate" evidence="5">
    <location>
        <position position="740"/>
    </location>
</feature>
<dbReference type="Pfam" id="PF00512">
    <property type="entry name" value="HisKA"/>
    <property type="match status" value="1"/>
</dbReference>
<dbReference type="PANTHER" id="PTHR45339">
    <property type="entry name" value="HYBRID SIGNAL TRANSDUCTION HISTIDINE KINASE J"/>
    <property type="match status" value="1"/>
</dbReference>
<dbReference type="InterPro" id="IPR033414">
    <property type="entry name" value="Sensor_dom"/>
</dbReference>
<evidence type="ECO:0000259" key="8">
    <source>
        <dbReference type="PROSITE" id="PS50110"/>
    </source>
</evidence>
<keyword evidence="6" id="KW-0812">Transmembrane</keyword>
<dbReference type="Gene3D" id="3.30.565.10">
    <property type="entry name" value="Histidine kinase-like ATPase, C-terminal domain"/>
    <property type="match status" value="1"/>
</dbReference>
<dbReference type="CDD" id="cd00082">
    <property type="entry name" value="HisKA"/>
    <property type="match status" value="1"/>
</dbReference>
<evidence type="ECO:0000256" key="1">
    <source>
        <dbReference type="ARBA" id="ARBA00000085"/>
    </source>
</evidence>
<feature type="domain" description="Histidine kinase" evidence="7">
    <location>
        <begin position="253"/>
        <end position="474"/>
    </location>
</feature>
<keyword evidence="6" id="KW-0472">Membrane</keyword>
<evidence type="ECO:0000259" key="7">
    <source>
        <dbReference type="PROSITE" id="PS50109"/>
    </source>
</evidence>
<keyword evidence="10" id="KW-1185">Reference proteome</keyword>
<reference evidence="9 10" key="1">
    <citation type="journal article" date="2017" name="Int. J. Syst. Evol. Microbiol.">
        <title>Photobacterium alginatilyticum sp. nov., a marine bacterium isolated from bottom seawater.</title>
        <authorList>
            <person name="Wang X."/>
            <person name="Wang Y."/>
            <person name="Yang X."/>
            <person name="Sun H."/>
            <person name="Li B."/>
            <person name="Zhang X.H."/>
        </authorList>
    </citation>
    <scope>NUCLEOTIDE SEQUENCE [LARGE SCALE GENOMIC DNA]</scope>
    <source>
        <strain evidence="9 10">P03D4</strain>
    </source>
</reference>
<dbReference type="CDD" id="cd17546">
    <property type="entry name" value="REC_hyHK_CKI1_RcsC-like"/>
    <property type="match status" value="2"/>
</dbReference>
<dbReference type="SUPFAM" id="SSF55874">
    <property type="entry name" value="ATPase domain of HSP90 chaperone/DNA topoisomerase II/histidine kinase"/>
    <property type="match status" value="1"/>
</dbReference>
<keyword evidence="3 5" id="KW-0597">Phosphoprotein</keyword>
<dbReference type="InterPro" id="IPR036890">
    <property type="entry name" value="HATPase_C_sf"/>
</dbReference>
<evidence type="ECO:0000256" key="4">
    <source>
        <dbReference type="ARBA" id="ARBA00023012"/>
    </source>
</evidence>
<dbReference type="InterPro" id="IPR004358">
    <property type="entry name" value="Sig_transdc_His_kin-like_C"/>
</dbReference>
<dbReference type="EC" id="2.7.13.3" evidence="2"/>
<keyword evidence="4" id="KW-0902">Two-component regulatory system</keyword>
<organism evidence="9 10">
    <name type="scientific">Photobacterium alginatilyticum</name>
    <dbReference type="NCBI Taxonomy" id="1775171"/>
    <lineage>
        <taxon>Bacteria</taxon>
        <taxon>Pseudomonadati</taxon>
        <taxon>Pseudomonadota</taxon>
        <taxon>Gammaproteobacteria</taxon>
        <taxon>Vibrionales</taxon>
        <taxon>Vibrionaceae</taxon>
        <taxon>Photobacterium</taxon>
    </lineage>
</organism>
<evidence type="ECO:0000256" key="6">
    <source>
        <dbReference type="SAM" id="Phobius"/>
    </source>
</evidence>
<dbReference type="InterPro" id="IPR003661">
    <property type="entry name" value="HisK_dim/P_dom"/>
</dbReference>
<dbReference type="Gene3D" id="1.10.287.130">
    <property type="match status" value="1"/>
</dbReference>
<dbReference type="SMART" id="SM00388">
    <property type="entry name" value="HisKA"/>
    <property type="match status" value="1"/>
</dbReference>
<dbReference type="PROSITE" id="PS50110">
    <property type="entry name" value="RESPONSE_REGULATORY"/>
    <property type="match status" value="2"/>
</dbReference>
<evidence type="ECO:0000313" key="10">
    <source>
        <dbReference type="Proteomes" id="UP000738517"/>
    </source>
</evidence>
<feature type="domain" description="Response regulatory" evidence="8">
    <location>
        <begin position="691"/>
        <end position="808"/>
    </location>
</feature>
<dbReference type="InterPro" id="IPR036097">
    <property type="entry name" value="HisK_dim/P_sf"/>
</dbReference>
<comment type="catalytic activity">
    <reaction evidence="1">
        <text>ATP + protein L-histidine = ADP + protein N-phospho-L-histidine.</text>
        <dbReference type="EC" id="2.7.13.3"/>
    </reaction>
</comment>
<sequence>MNKTYQEIKPKRKMGIARQILFSILLISSLFTLFTTCLNLYIDYKQDLAAIEERFVQIEESYLSSLVSSLWVEDREQLATQAEGIMHLPGLHYLEITDSEGAIIRIGSELPKYMHQKSWDMVYKLGNKEYNLATLTVQSDLYVVYQGLIDKFILLLLSQAVQIFVISVFIILIMYRLVVQPLTQMSRTVSEFDSDKVPKAIHLRERWFEDEMSILSNRYNQSVEQIREHYYQLEEAREYAEQANRKKSEFLANMSHEIRTPMNGIIGLSSLMKEMDLPEEQKEYVNMLNTSSLSLLDLINDILDFSKIEAGRLELEHNILNLFELNKEVESVFLVRAAEKSLSFRCSIDRNISPMLLGDATKLRQVLNNLISNAIKFTERGFVNLFIQREGEDHKSVSVRFEVSDSGIGVPKEMHDAIFEKFQQADGSTTRKYGGTGLGLAICREIIRLMGGELKLDSEPGKGSTFSFVLTLEKNILPAASSSDIKLLSDLSVLLVDDSMLNMRITSAQLSNFGAKSTCCENATEAADFVLQAIRGKAPYDLIVIDKIMPEINGFELAKQLRIQFAERCPKMMMISAGPEVGDEERARKSGIRSYLARPYKEANLKWTVQQVVRSNDVELTEVDHDLLTVSDSQQQIQPMQTMPEAYLRATRQSSRFKTAGNSDVSSETASAPDLMTLQEKEDNHEQAQVNVLVVEDTIVNQKVAQMMLEKLGAKVDIADNGQVAIAKYRKGHFDLIFMDCQMPVLDGFKATRAIRELESEEQRIPIIALTANVVKEEKDKCFNAGMDDFVSKPVSQQMLANMLKKYLQTS</sequence>
<feature type="transmembrane region" description="Helical" evidence="6">
    <location>
        <begin position="20"/>
        <end position="42"/>
    </location>
</feature>
<accession>A0ABW9YJV6</accession>
<dbReference type="SMART" id="SM00448">
    <property type="entry name" value="REC"/>
    <property type="match status" value="2"/>
</dbReference>
<keyword evidence="6" id="KW-1133">Transmembrane helix</keyword>
<dbReference type="RefSeq" id="WP_160653448.1">
    <property type="nucleotide sequence ID" value="NZ_RSEJ01000017.1"/>
</dbReference>
<dbReference type="SUPFAM" id="SSF52172">
    <property type="entry name" value="CheY-like"/>
    <property type="match status" value="2"/>
</dbReference>
<dbReference type="EMBL" id="RSEJ01000017">
    <property type="protein sequence ID" value="NBI54068.1"/>
    <property type="molecule type" value="Genomic_DNA"/>
</dbReference>
<dbReference type="CDD" id="cd16922">
    <property type="entry name" value="HATPase_EvgS-ArcB-TorS-like"/>
    <property type="match status" value="1"/>
</dbReference>
<protein>
    <recommendedName>
        <fullName evidence="2">histidine kinase</fullName>
        <ecNumber evidence="2">2.7.13.3</ecNumber>
    </recommendedName>
</protein>
<dbReference type="SMART" id="SM00387">
    <property type="entry name" value="HATPase_c"/>
    <property type="match status" value="1"/>
</dbReference>
<dbReference type="PROSITE" id="PS50109">
    <property type="entry name" value="HIS_KIN"/>
    <property type="match status" value="1"/>
</dbReference>
<dbReference type="Pfam" id="PF00072">
    <property type="entry name" value="Response_reg"/>
    <property type="match status" value="2"/>
</dbReference>
<dbReference type="InterPro" id="IPR003594">
    <property type="entry name" value="HATPase_dom"/>
</dbReference>
<dbReference type="Pfam" id="PF17149">
    <property type="entry name" value="CHASE5"/>
    <property type="match status" value="1"/>
</dbReference>
<dbReference type="PANTHER" id="PTHR45339:SF1">
    <property type="entry name" value="HYBRID SIGNAL TRANSDUCTION HISTIDINE KINASE J"/>
    <property type="match status" value="1"/>
</dbReference>
<dbReference type="Gene3D" id="6.10.340.10">
    <property type="match status" value="1"/>
</dbReference>
<dbReference type="SUPFAM" id="SSF47384">
    <property type="entry name" value="Homodimeric domain of signal transducing histidine kinase"/>
    <property type="match status" value="1"/>
</dbReference>
<dbReference type="InterPro" id="IPR005467">
    <property type="entry name" value="His_kinase_dom"/>
</dbReference>
<dbReference type="Pfam" id="PF02518">
    <property type="entry name" value="HATPase_c"/>
    <property type="match status" value="1"/>
</dbReference>
<gene>
    <name evidence="9" type="ORF">EIZ48_16085</name>
</gene>
<evidence type="ECO:0000256" key="3">
    <source>
        <dbReference type="ARBA" id="ARBA00022553"/>
    </source>
</evidence>
<dbReference type="PRINTS" id="PR00344">
    <property type="entry name" value="BCTRLSENSOR"/>
</dbReference>
<evidence type="ECO:0000256" key="2">
    <source>
        <dbReference type="ARBA" id="ARBA00012438"/>
    </source>
</evidence>
<dbReference type="InterPro" id="IPR011006">
    <property type="entry name" value="CheY-like_superfamily"/>
</dbReference>
<proteinExistence type="predicted"/>
<feature type="transmembrane region" description="Helical" evidence="6">
    <location>
        <begin position="152"/>
        <end position="178"/>
    </location>
</feature>
<evidence type="ECO:0000256" key="5">
    <source>
        <dbReference type="PROSITE-ProRule" id="PRU00169"/>
    </source>
</evidence>
<dbReference type="Gene3D" id="3.40.50.2300">
    <property type="match status" value="2"/>
</dbReference>
<feature type="domain" description="Response regulatory" evidence="8">
    <location>
        <begin position="492"/>
        <end position="613"/>
    </location>
</feature>